<dbReference type="InterPro" id="IPR036318">
    <property type="entry name" value="FAD-bd_PCMH-like_sf"/>
</dbReference>
<dbReference type="InterPro" id="IPR016169">
    <property type="entry name" value="FAD-bd_PCMH_sub2"/>
</dbReference>
<dbReference type="Gene3D" id="3.30.43.10">
    <property type="entry name" value="Uridine Diphospho-n-acetylenolpyruvylglucosamine Reductase, domain 2"/>
    <property type="match status" value="1"/>
</dbReference>
<sequence length="539" mass="58732">SSWRADLDWASGLEDRLSPSASLIDVGFSDFANDCHPEFVDNAYPDRTNHGLIDKPSGLCVSQLFCAYEKCWPRPDPSNVTQAQRLLDEEDLFLASYDDLSPEVRGWLSDPSNPSLNLPSKLLFPAVSSDVVAAIEFAGENGLVSVKNSGHSFMEASTKKDTLHINIVRPQRNCGLQLAAARNKPAYIRVGGGENWDKVYRAVDAANAEQGNKYHVVGGAAGTVSPMGWTFQGGLAGTQGGRKYGFGVDQVLQVEMVLPNGQHVKFGPVEWEDASSDGFIVPKTTSVGGMCRLNPEEPDESLWEWADCPEGAGIDFDDLCNVSQAESDACGMADAGLSILMCYGDGAYGTLVERWESYTNGYYDPAVYGVSLDDALACPETIEGTWSDIMKYPEGPYKGQVADVPYPTIRSDSGGSMLNVLYPKSWVDENFETLMSISGIHLCRLFNTTDADSFPSFKGANHVGNTFMGPMRDDWTRACPSDLTQEERAAECVSIQETLWGTETLARLERIKEAIDPNYMFDCEGCAGNNKSSKGCPNE</sequence>
<dbReference type="InterPro" id="IPR050432">
    <property type="entry name" value="FAD-linked_Oxidoreductases_BP"/>
</dbReference>
<name>K0RM49_THAOC</name>
<accession>K0RM49</accession>
<dbReference type="PANTHER" id="PTHR13878:SF91">
    <property type="entry name" value="FAD BINDING DOMAIN PROTEIN (AFU_ORTHOLOGUE AFUA_6G12070)-RELATED"/>
    <property type="match status" value="1"/>
</dbReference>
<dbReference type="PROSITE" id="PS51387">
    <property type="entry name" value="FAD_PCMH"/>
    <property type="match status" value="1"/>
</dbReference>
<dbReference type="InterPro" id="IPR016167">
    <property type="entry name" value="FAD-bd_PCMH_sub1"/>
</dbReference>
<evidence type="ECO:0000256" key="2">
    <source>
        <dbReference type="ARBA" id="ARBA00023002"/>
    </source>
</evidence>
<dbReference type="OrthoDB" id="43796at2759"/>
<dbReference type="Pfam" id="PF01565">
    <property type="entry name" value="FAD_binding_4"/>
    <property type="match status" value="1"/>
</dbReference>
<dbReference type="InterPro" id="IPR016166">
    <property type="entry name" value="FAD-bd_PCMH"/>
</dbReference>
<comment type="caution">
    <text evidence="4">The sequence shown here is derived from an EMBL/GenBank/DDBJ whole genome shotgun (WGS) entry which is preliminary data.</text>
</comment>
<keyword evidence="2" id="KW-0560">Oxidoreductase</keyword>
<dbReference type="GO" id="GO:0071949">
    <property type="term" value="F:FAD binding"/>
    <property type="evidence" value="ECO:0007669"/>
    <property type="project" value="InterPro"/>
</dbReference>
<evidence type="ECO:0000313" key="5">
    <source>
        <dbReference type="Proteomes" id="UP000266841"/>
    </source>
</evidence>
<dbReference type="AlphaFoldDB" id="K0RM49"/>
<dbReference type="Proteomes" id="UP000266841">
    <property type="component" value="Unassembled WGS sequence"/>
</dbReference>
<comment type="similarity">
    <text evidence="1">Belongs to the oxygen-dependent FAD-linked oxidoreductase family.</text>
</comment>
<dbReference type="GO" id="GO:0016491">
    <property type="term" value="F:oxidoreductase activity"/>
    <property type="evidence" value="ECO:0007669"/>
    <property type="project" value="UniProtKB-KW"/>
</dbReference>
<dbReference type="InterPro" id="IPR006094">
    <property type="entry name" value="Oxid_FAD_bind_N"/>
</dbReference>
<proteinExistence type="inferred from homology"/>
<dbReference type="EMBL" id="AGNL01044267">
    <property type="protein sequence ID" value="EJK50011.1"/>
    <property type="molecule type" value="Genomic_DNA"/>
</dbReference>
<dbReference type="SUPFAM" id="SSF56176">
    <property type="entry name" value="FAD-binding/transporter-associated domain-like"/>
    <property type="match status" value="1"/>
</dbReference>
<evidence type="ECO:0000313" key="4">
    <source>
        <dbReference type="EMBL" id="EJK50011.1"/>
    </source>
</evidence>
<evidence type="ECO:0000256" key="1">
    <source>
        <dbReference type="ARBA" id="ARBA00005466"/>
    </source>
</evidence>
<gene>
    <name evidence="4" type="ORF">THAOC_31059</name>
</gene>
<reference evidence="4 5" key="1">
    <citation type="journal article" date="2012" name="Genome Biol.">
        <title>Genome and low-iron response of an oceanic diatom adapted to chronic iron limitation.</title>
        <authorList>
            <person name="Lommer M."/>
            <person name="Specht M."/>
            <person name="Roy A.S."/>
            <person name="Kraemer L."/>
            <person name="Andreson R."/>
            <person name="Gutowska M.A."/>
            <person name="Wolf J."/>
            <person name="Bergner S.V."/>
            <person name="Schilhabel M.B."/>
            <person name="Klostermeier U.C."/>
            <person name="Beiko R.G."/>
            <person name="Rosenstiel P."/>
            <person name="Hippler M."/>
            <person name="Laroche J."/>
        </authorList>
    </citation>
    <scope>NUCLEOTIDE SEQUENCE [LARGE SCALE GENOMIC DNA]</scope>
    <source>
        <strain evidence="4 5">CCMP1005</strain>
    </source>
</reference>
<keyword evidence="5" id="KW-1185">Reference proteome</keyword>
<dbReference type="PANTHER" id="PTHR13878">
    <property type="entry name" value="GULONOLACTONE OXIDASE"/>
    <property type="match status" value="1"/>
</dbReference>
<dbReference type="Gene3D" id="3.30.465.10">
    <property type="match status" value="1"/>
</dbReference>
<feature type="domain" description="FAD-binding PCMH-type" evidence="3">
    <location>
        <begin position="115"/>
        <end position="361"/>
    </location>
</feature>
<feature type="non-terminal residue" evidence="4">
    <location>
        <position position="1"/>
    </location>
</feature>
<protein>
    <recommendedName>
        <fullName evidence="3">FAD-binding PCMH-type domain-containing protein</fullName>
    </recommendedName>
</protein>
<dbReference type="eggNOG" id="ENOG502QXEX">
    <property type="taxonomic scope" value="Eukaryota"/>
</dbReference>
<evidence type="ECO:0000259" key="3">
    <source>
        <dbReference type="PROSITE" id="PS51387"/>
    </source>
</evidence>
<organism evidence="4 5">
    <name type="scientific">Thalassiosira oceanica</name>
    <name type="common">Marine diatom</name>
    <dbReference type="NCBI Taxonomy" id="159749"/>
    <lineage>
        <taxon>Eukaryota</taxon>
        <taxon>Sar</taxon>
        <taxon>Stramenopiles</taxon>
        <taxon>Ochrophyta</taxon>
        <taxon>Bacillariophyta</taxon>
        <taxon>Coscinodiscophyceae</taxon>
        <taxon>Thalassiosirophycidae</taxon>
        <taxon>Thalassiosirales</taxon>
        <taxon>Thalassiosiraceae</taxon>
        <taxon>Thalassiosira</taxon>
    </lineage>
</organism>